<reference evidence="1" key="1">
    <citation type="submission" date="2023-07" db="EMBL/GenBank/DDBJ databases">
        <title>Sorghum-associated microbial communities from plants grown in Nebraska, USA.</title>
        <authorList>
            <person name="Schachtman D."/>
        </authorList>
    </citation>
    <scope>NUCLEOTIDE SEQUENCE</scope>
    <source>
        <strain evidence="1">DS2795</strain>
    </source>
</reference>
<dbReference type="RefSeq" id="WP_307638304.1">
    <property type="nucleotide sequence ID" value="NZ_JAUSRR010000012.1"/>
</dbReference>
<accession>A0AAW8E4Y9</accession>
<name>A0AAW8E4Y9_9BURK</name>
<proteinExistence type="predicted"/>
<dbReference type="AlphaFoldDB" id="A0AAW8E4Y9"/>
<comment type="caution">
    <text evidence="1">The sequence shown here is derived from an EMBL/GenBank/DDBJ whole genome shotgun (WGS) entry which is preliminary data.</text>
</comment>
<sequence>MKAARTPKHAAQESLLDEAFLRRVDHAMLRSKQRDPHRLNQVRRAVDEEVRLAHLTGEYDFDFDPKADR</sequence>
<evidence type="ECO:0000313" key="1">
    <source>
        <dbReference type="EMBL" id="MDP9926630.1"/>
    </source>
</evidence>
<organism evidence="1 2">
    <name type="scientific">Variovorax boronicumulans</name>
    <dbReference type="NCBI Taxonomy" id="436515"/>
    <lineage>
        <taxon>Bacteria</taxon>
        <taxon>Pseudomonadati</taxon>
        <taxon>Pseudomonadota</taxon>
        <taxon>Betaproteobacteria</taxon>
        <taxon>Burkholderiales</taxon>
        <taxon>Comamonadaceae</taxon>
        <taxon>Variovorax</taxon>
    </lineage>
</organism>
<dbReference type="EMBL" id="JAUSRR010000012">
    <property type="protein sequence ID" value="MDP9926630.1"/>
    <property type="molecule type" value="Genomic_DNA"/>
</dbReference>
<gene>
    <name evidence="1" type="ORF">J2W25_005679</name>
</gene>
<protein>
    <submittedName>
        <fullName evidence="1">Uncharacterized protein</fullName>
    </submittedName>
</protein>
<evidence type="ECO:0000313" key="2">
    <source>
        <dbReference type="Proteomes" id="UP001244295"/>
    </source>
</evidence>
<dbReference type="Proteomes" id="UP001244295">
    <property type="component" value="Unassembled WGS sequence"/>
</dbReference>